<dbReference type="InterPro" id="IPR014935">
    <property type="entry name" value="SRC/p160_LXXLL"/>
</dbReference>
<dbReference type="PANTHER" id="PTHR10684:SF1">
    <property type="entry name" value="NUCLEAR RECEPTOR COACTIVATOR 1"/>
    <property type="match status" value="1"/>
</dbReference>
<feature type="non-terminal residue" evidence="3">
    <location>
        <position position="230"/>
    </location>
</feature>
<dbReference type="EMBL" id="VZZX01003219">
    <property type="protein sequence ID" value="NXW70657.1"/>
    <property type="molecule type" value="Genomic_DNA"/>
</dbReference>
<feature type="compositionally biased region" description="Basic and acidic residues" evidence="1">
    <location>
        <begin position="19"/>
        <end position="32"/>
    </location>
</feature>
<dbReference type="GO" id="GO:0005634">
    <property type="term" value="C:nucleus"/>
    <property type="evidence" value="ECO:0007669"/>
    <property type="project" value="InterPro"/>
</dbReference>
<evidence type="ECO:0000256" key="1">
    <source>
        <dbReference type="SAM" id="MobiDB-lite"/>
    </source>
</evidence>
<dbReference type="GO" id="GO:0016922">
    <property type="term" value="F:nuclear receptor binding"/>
    <property type="evidence" value="ECO:0007669"/>
    <property type="project" value="TreeGrafter"/>
</dbReference>
<gene>
    <name evidence="3" type="primary">Ncoa1</name>
    <name evidence="3" type="ORF">HIRRUS_R16045</name>
</gene>
<feature type="domain" description="Nuclear receptor coactivator receptor-binding" evidence="2">
    <location>
        <begin position="39"/>
        <end position="97"/>
    </location>
</feature>
<dbReference type="Proteomes" id="UP000585317">
    <property type="component" value="Unassembled WGS sequence"/>
</dbReference>
<evidence type="ECO:0000313" key="3">
    <source>
        <dbReference type="EMBL" id="NXW70657.1"/>
    </source>
</evidence>
<dbReference type="Pfam" id="PF08832">
    <property type="entry name" value="SRC-1"/>
    <property type="match status" value="1"/>
</dbReference>
<feature type="region of interest" description="Disordered" evidence="1">
    <location>
        <begin position="1"/>
        <end position="230"/>
    </location>
</feature>
<dbReference type="PANTHER" id="PTHR10684">
    <property type="entry name" value="NUCLEAR RECEPTOR COACTIVATOR"/>
    <property type="match status" value="1"/>
</dbReference>
<feature type="compositionally biased region" description="Basic and acidic residues" evidence="1">
    <location>
        <begin position="82"/>
        <end position="110"/>
    </location>
</feature>
<dbReference type="GO" id="GO:0045944">
    <property type="term" value="P:positive regulation of transcription by RNA polymerase II"/>
    <property type="evidence" value="ECO:0007669"/>
    <property type="project" value="TreeGrafter"/>
</dbReference>
<accession>A0A7L4E9H5</accession>
<feature type="compositionally biased region" description="Low complexity" evidence="1">
    <location>
        <begin position="62"/>
        <end position="74"/>
    </location>
</feature>
<feature type="compositionally biased region" description="Acidic residues" evidence="1">
    <location>
        <begin position="151"/>
        <end position="163"/>
    </location>
</feature>
<evidence type="ECO:0000259" key="2">
    <source>
        <dbReference type="Pfam" id="PF08832"/>
    </source>
</evidence>
<feature type="compositionally biased region" description="Low complexity" evidence="1">
    <location>
        <begin position="216"/>
        <end position="230"/>
    </location>
</feature>
<comment type="caution">
    <text evidence="3">The sequence shown here is derived from an EMBL/GenBank/DDBJ whole genome shotgun (WGS) entry which is preliminary data.</text>
</comment>
<proteinExistence type="predicted"/>
<organism evidence="3 4">
    <name type="scientific">Hirundo rustica</name>
    <name type="common">Barn swallow</name>
    <dbReference type="NCBI Taxonomy" id="43150"/>
    <lineage>
        <taxon>Eukaryota</taxon>
        <taxon>Metazoa</taxon>
        <taxon>Chordata</taxon>
        <taxon>Craniata</taxon>
        <taxon>Vertebrata</taxon>
        <taxon>Euteleostomi</taxon>
        <taxon>Archelosauria</taxon>
        <taxon>Archosauria</taxon>
        <taxon>Dinosauria</taxon>
        <taxon>Saurischia</taxon>
        <taxon>Theropoda</taxon>
        <taxon>Coelurosauria</taxon>
        <taxon>Aves</taxon>
        <taxon>Neognathae</taxon>
        <taxon>Neoaves</taxon>
        <taxon>Telluraves</taxon>
        <taxon>Australaves</taxon>
        <taxon>Passeriformes</taxon>
        <taxon>Sylvioidea</taxon>
        <taxon>Hirundinidae</taxon>
        <taxon>Hirundo</taxon>
    </lineage>
</organism>
<dbReference type="GO" id="GO:0032870">
    <property type="term" value="P:cellular response to hormone stimulus"/>
    <property type="evidence" value="ECO:0007669"/>
    <property type="project" value="TreeGrafter"/>
</dbReference>
<feature type="compositionally biased region" description="Basic and acidic residues" evidence="1">
    <location>
        <begin position="164"/>
        <end position="182"/>
    </location>
</feature>
<dbReference type="InterPro" id="IPR017426">
    <property type="entry name" value="Nuclear_rcpt_coactivator"/>
</dbReference>
<reference evidence="3 4" key="1">
    <citation type="submission" date="2019-09" db="EMBL/GenBank/DDBJ databases">
        <title>Bird 10,000 Genomes (B10K) Project - Family phase.</title>
        <authorList>
            <person name="Zhang G."/>
        </authorList>
    </citation>
    <scope>NUCLEOTIDE SEQUENCE [LARGE SCALE GENOMIC DNA]</scope>
    <source>
        <strain evidence="3">B10K-DU-001-67</strain>
        <tissue evidence="3">Muscle</tissue>
    </source>
</reference>
<feature type="non-terminal residue" evidence="3">
    <location>
        <position position="1"/>
    </location>
</feature>
<evidence type="ECO:0000313" key="4">
    <source>
        <dbReference type="Proteomes" id="UP000585317"/>
    </source>
</evidence>
<name>A0A7L4E9H5_HIRRU</name>
<feature type="compositionally biased region" description="Basic and acidic residues" evidence="1">
    <location>
        <begin position="117"/>
        <end position="150"/>
    </location>
</feature>
<dbReference type="GO" id="GO:0003713">
    <property type="term" value="F:transcription coactivator activity"/>
    <property type="evidence" value="ECO:0007669"/>
    <property type="project" value="InterPro"/>
</dbReference>
<dbReference type="AlphaFoldDB" id="A0A7L4E9H5"/>
<protein>
    <submittedName>
        <fullName evidence="3">NCOA1 protein</fullName>
    </submittedName>
</protein>
<sequence length="230" mass="24679">FPANPRPSPGAAASSQNAKPEEKTPEAPREAKTAGGTSQRLVRLLASTAEQQLRQRAEETPAGNGVANANNAGACPSAHSSLTERHKILHRLLQEGERKESDAAPARRQEEEEEEEEKKSSKDHRLLRYLLDKEEKEAAPGDAEEKGEKGEGEEEEEEEEEEETAKGDGDGEGQGEGKEQRHGAFSAELEQLDQLLPALEKPTPIPGICGPERNEPGISGISGIPGISGV</sequence>